<sequence length="268" mass="29335">MAKIPRDMSLTDLDRELPRLVDRGLPGGGEFLFADLEENPDAPALVALLIWHGFLPMGGGNMLLLKIHKSRCVLAPESVHVSRKSRRRARGFHLSIDRAWADVVRGIQEHTYTHDSGDCWLTDTLASTYESVNSLSTALRHGVAFHSIELWHTETDKLVAGEIGFTCGSVYSSVTGFALKEEHPGAGGVQLIALGRWLAHTGFRLWDLGMELNYKLELGGKSVPRAEWAGQIRAFRKDSISLRRPNGASATVEGLFAGLPPDPALSSC</sequence>
<dbReference type="AlphaFoldDB" id="A0A7S1B0G6"/>
<dbReference type="GO" id="GO:0030163">
    <property type="term" value="P:protein catabolic process"/>
    <property type="evidence" value="ECO:0007669"/>
    <property type="project" value="InterPro"/>
</dbReference>
<evidence type="ECO:0000256" key="1">
    <source>
        <dbReference type="ARBA" id="ARBA00022490"/>
    </source>
</evidence>
<evidence type="ECO:0008006" key="5">
    <source>
        <dbReference type="Google" id="ProtNLM"/>
    </source>
</evidence>
<dbReference type="Pfam" id="PF03588">
    <property type="entry name" value="Leu_Phe_trans"/>
    <property type="match status" value="1"/>
</dbReference>
<evidence type="ECO:0000256" key="2">
    <source>
        <dbReference type="ARBA" id="ARBA00022679"/>
    </source>
</evidence>
<organism evidence="4">
    <name type="scientific">Noctiluca scintillans</name>
    <name type="common">Sea sparkle</name>
    <name type="synonym">Red tide dinoflagellate</name>
    <dbReference type="NCBI Taxonomy" id="2966"/>
    <lineage>
        <taxon>Eukaryota</taxon>
        <taxon>Sar</taxon>
        <taxon>Alveolata</taxon>
        <taxon>Dinophyceae</taxon>
        <taxon>Noctilucales</taxon>
        <taxon>Noctilucaceae</taxon>
        <taxon>Noctiluca</taxon>
    </lineage>
</organism>
<evidence type="ECO:0000256" key="3">
    <source>
        <dbReference type="ARBA" id="ARBA00023315"/>
    </source>
</evidence>
<keyword evidence="2" id="KW-0808">Transferase</keyword>
<gene>
    <name evidence="4" type="ORF">NSCI0253_LOCUS45391</name>
</gene>
<accession>A0A7S1B0G6</accession>
<evidence type="ECO:0000313" key="4">
    <source>
        <dbReference type="EMBL" id="CAD8871034.1"/>
    </source>
</evidence>
<dbReference type="InterPro" id="IPR004616">
    <property type="entry name" value="Leu/Phe-tRNA_Trfase"/>
</dbReference>
<dbReference type="SUPFAM" id="SSF55729">
    <property type="entry name" value="Acyl-CoA N-acyltransferases (Nat)"/>
    <property type="match status" value="1"/>
</dbReference>
<dbReference type="PANTHER" id="PTHR30098:SF2">
    <property type="entry name" value="LEUCYL_PHENYLALANYL-TRNA--PROTEIN TRANSFERASE"/>
    <property type="match status" value="1"/>
</dbReference>
<dbReference type="Gene3D" id="3.40.630.70">
    <property type="entry name" value="Leucyl/phenylalanyl-tRNA-protein transferase, C-terminal domain"/>
    <property type="match status" value="1"/>
</dbReference>
<dbReference type="PANTHER" id="PTHR30098">
    <property type="entry name" value="LEUCYL/PHENYLALANYL-TRNA--PROTEIN TRANSFERASE"/>
    <property type="match status" value="1"/>
</dbReference>
<reference evidence="4" key="1">
    <citation type="submission" date="2021-01" db="EMBL/GenBank/DDBJ databases">
        <authorList>
            <person name="Corre E."/>
            <person name="Pelletier E."/>
            <person name="Niang G."/>
            <person name="Scheremetjew M."/>
            <person name="Finn R."/>
            <person name="Kale V."/>
            <person name="Holt S."/>
            <person name="Cochrane G."/>
            <person name="Meng A."/>
            <person name="Brown T."/>
            <person name="Cohen L."/>
        </authorList>
    </citation>
    <scope>NUCLEOTIDE SEQUENCE</scope>
</reference>
<dbReference type="InterPro" id="IPR016181">
    <property type="entry name" value="Acyl_CoA_acyltransferase"/>
</dbReference>
<name>A0A7S1B0G6_NOCSC</name>
<dbReference type="GO" id="GO:0005737">
    <property type="term" value="C:cytoplasm"/>
    <property type="evidence" value="ECO:0007669"/>
    <property type="project" value="TreeGrafter"/>
</dbReference>
<dbReference type="InterPro" id="IPR042203">
    <property type="entry name" value="Leu/Phe-tRNA_Trfase_C"/>
</dbReference>
<keyword evidence="1" id="KW-0963">Cytoplasm</keyword>
<keyword evidence="3" id="KW-0012">Acyltransferase</keyword>
<protein>
    <recommendedName>
        <fullName evidence="5">Leucyl/phenylalanyl-tRNA--protein transferase</fullName>
    </recommendedName>
</protein>
<dbReference type="EMBL" id="HBFQ01064052">
    <property type="protein sequence ID" value="CAD8871034.1"/>
    <property type="molecule type" value="Transcribed_RNA"/>
</dbReference>
<dbReference type="GO" id="GO:0008914">
    <property type="term" value="F:leucyl-tRNA--protein transferase activity"/>
    <property type="evidence" value="ECO:0007669"/>
    <property type="project" value="InterPro"/>
</dbReference>
<proteinExistence type="predicted"/>